<keyword evidence="3 6" id="KW-0808">Transferase</keyword>
<keyword evidence="4" id="KW-0812">Transmembrane</keyword>
<dbReference type="InterPro" id="IPR029044">
    <property type="entry name" value="Nucleotide-diphossugar_trans"/>
</dbReference>
<comment type="caution">
    <text evidence="6">The sequence shown here is derived from an EMBL/GenBank/DDBJ whole genome shotgun (WGS) entry which is preliminary data.</text>
</comment>
<comment type="similarity">
    <text evidence="1">Belongs to the glycosyltransferase 2 family.</text>
</comment>
<feature type="transmembrane region" description="Helical" evidence="4">
    <location>
        <begin position="292"/>
        <end position="313"/>
    </location>
</feature>
<keyword evidence="2" id="KW-0328">Glycosyltransferase</keyword>
<organism evidence="6 7">
    <name type="scientific">Gillisia mitskevichiae</name>
    <dbReference type="NCBI Taxonomy" id="270921"/>
    <lineage>
        <taxon>Bacteria</taxon>
        <taxon>Pseudomonadati</taxon>
        <taxon>Bacteroidota</taxon>
        <taxon>Flavobacteriia</taxon>
        <taxon>Flavobacteriales</taxon>
        <taxon>Flavobacteriaceae</taxon>
        <taxon>Gillisia</taxon>
    </lineage>
</organism>
<keyword evidence="7" id="KW-1185">Reference proteome</keyword>
<sequence length="384" mass="43470">MQLFIIFLIIVTLIYVVFIRALLLGWKKVNNFELKGVAPINKFSIIIPFRNEAENLPDLLYSLSNLEYPKSYFEIILVNDESEDTSLQACFRFKQAHPDLTFSIINNKRSTNSPKKDAITTAIASTRFENILTTDADCIIPRKWLQAYNEGFIETKASLLAGPVSFFKGGSTIEKFLNYLNAFQDLDFMSLQAAGIGAFGLKRPFMCNAANMCYKKEAFLTADGYCGNSNISGGDDVFLLQKFTELNYPVSYLKSEAAIVKTKPQLSLESLFSQRIRWAAKAPAYKSGFAKLLGVIVFLMNLILIVTIAFALFEVIHFQFLLFSFALKFTADLSLLYVSAKFFRKKMVLSHYLWSSLLYPFFSTSVAVASLFSGFQWKGRSFKK</sequence>
<dbReference type="InterPro" id="IPR001173">
    <property type="entry name" value="Glyco_trans_2-like"/>
</dbReference>
<feature type="domain" description="Glycosyltransferase 2-like" evidence="5">
    <location>
        <begin position="44"/>
        <end position="170"/>
    </location>
</feature>
<evidence type="ECO:0000256" key="4">
    <source>
        <dbReference type="SAM" id="Phobius"/>
    </source>
</evidence>
<feature type="transmembrane region" description="Helical" evidence="4">
    <location>
        <begin position="352"/>
        <end position="375"/>
    </location>
</feature>
<keyword evidence="4" id="KW-1133">Transmembrane helix</keyword>
<dbReference type="OrthoDB" id="9805625at2"/>
<dbReference type="SUPFAM" id="SSF53448">
    <property type="entry name" value="Nucleotide-diphospho-sugar transferases"/>
    <property type="match status" value="1"/>
</dbReference>
<gene>
    <name evidence="6" type="ORF">BC962_0873</name>
</gene>
<evidence type="ECO:0000256" key="1">
    <source>
        <dbReference type="ARBA" id="ARBA00006739"/>
    </source>
</evidence>
<protein>
    <submittedName>
        <fullName evidence="6">Cellulose synthase/poly-beta-1,6-N-acetylglucosamine synthase-like glycosyltransferase</fullName>
    </submittedName>
</protein>
<evidence type="ECO:0000256" key="2">
    <source>
        <dbReference type="ARBA" id="ARBA00022676"/>
    </source>
</evidence>
<evidence type="ECO:0000256" key="3">
    <source>
        <dbReference type="ARBA" id="ARBA00022679"/>
    </source>
</evidence>
<keyword evidence="4" id="KW-0472">Membrane</keyword>
<dbReference type="Pfam" id="PF00535">
    <property type="entry name" value="Glycos_transf_2"/>
    <property type="match status" value="1"/>
</dbReference>
<dbReference type="EMBL" id="RBLG01000001">
    <property type="protein sequence ID" value="RKS55899.1"/>
    <property type="molecule type" value="Genomic_DNA"/>
</dbReference>
<evidence type="ECO:0000313" key="7">
    <source>
        <dbReference type="Proteomes" id="UP000276282"/>
    </source>
</evidence>
<dbReference type="GO" id="GO:0016757">
    <property type="term" value="F:glycosyltransferase activity"/>
    <property type="evidence" value="ECO:0007669"/>
    <property type="project" value="UniProtKB-KW"/>
</dbReference>
<dbReference type="PANTHER" id="PTHR43630">
    <property type="entry name" value="POLY-BETA-1,6-N-ACETYL-D-GLUCOSAMINE SYNTHASE"/>
    <property type="match status" value="1"/>
</dbReference>
<feature type="transmembrane region" description="Helical" evidence="4">
    <location>
        <begin position="6"/>
        <end position="26"/>
    </location>
</feature>
<dbReference type="PANTHER" id="PTHR43630:SF1">
    <property type="entry name" value="POLY-BETA-1,6-N-ACETYL-D-GLUCOSAMINE SYNTHASE"/>
    <property type="match status" value="1"/>
</dbReference>
<feature type="transmembrane region" description="Helical" evidence="4">
    <location>
        <begin position="319"/>
        <end position="340"/>
    </location>
</feature>
<reference evidence="6 7" key="1">
    <citation type="submission" date="2018-10" db="EMBL/GenBank/DDBJ databases">
        <title>Genomic Encyclopedia of Archaeal and Bacterial Type Strains, Phase II (KMG-II): from individual species to whole genera.</title>
        <authorList>
            <person name="Goeker M."/>
        </authorList>
    </citation>
    <scope>NUCLEOTIDE SEQUENCE [LARGE SCALE GENOMIC DNA]</scope>
    <source>
        <strain evidence="6 7">DSM 19839</strain>
    </source>
</reference>
<proteinExistence type="inferred from homology"/>
<dbReference type="RefSeq" id="WP_121344646.1">
    <property type="nucleotide sequence ID" value="NZ_RBLG01000001.1"/>
</dbReference>
<accession>A0A495PZE5</accession>
<dbReference type="AlphaFoldDB" id="A0A495PZE5"/>
<dbReference type="Gene3D" id="3.90.550.10">
    <property type="entry name" value="Spore Coat Polysaccharide Biosynthesis Protein SpsA, Chain A"/>
    <property type="match status" value="1"/>
</dbReference>
<evidence type="ECO:0000259" key="5">
    <source>
        <dbReference type="Pfam" id="PF00535"/>
    </source>
</evidence>
<evidence type="ECO:0000313" key="6">
    <source>
        <dbReference type="EMBL" id="RKS55899.1"/>
    </source>
</evidence>
<dbReference type="Proteomes" id="UP000276282">
    <property type="component" value="Unassembled WGS sequence"/>
</dbReference>
<name>A0A495PZE5_9FLAO</name>